<keyword evidence="2" id="KW-0238">DNA-binding</keyword>
<dbReference type="AlphaFoldDB" id="A0A1S1NTN4"/>
<dbReference type="PROSITE" id="PS50949">
    <property type="entry name" value="HTH_GNTR"/>
    <property type="match status" value="1"/>
</dbReference>
<keyword evidence="1" id="KW-0805">Transcription regulation</keyword>
<dbReference type="RefSeq" id="WP_070980412.1">
    <property type="nucleotide sequence ID" value="NZ_CP043420.1"/>
</dbReference>
<dbReference type="STRING" id="657387.BH688_11735"/>
<evidence type="ECO:0000256" key="3">
    <source>
        <dbReference type="ARBA" id="ARBA00023163"/>
    </source>
</evidence>
<dbReference type="Proteomes" id="UP000322553">
    <property type="component" value="Chromosome"/>
</dbReference>
<keyword evidence="5" id="KW-1185">Reference proteome</keyword>
<keyword evidence="3" id="KW-0804">Transcription</keyword>
<dbReference type="InterPro" id="IPR036390">
    <property type="entry name" value="WH_DNA-bd_sf"/>
</dbReference>
<dbReference type="Pfam" id="PF07702">
    <property type="entry name" value="UTRA"/>
    <property type="match status" value="1"/>
</dbReference>
<dbReference type="SUPFAM" id="SSF46785">
    <property type="entry name" value="Winged helix' DNA-binding domain"/>
    <property type="match status" value="1"/>
</dbReference>
<dbReference type="InterPro" id="IPR000524">
    <property type="entry name" value="Tscrpt_reg_HTH_GntR"/>
</dbReference>
<dbReference type="InterPro" id="IPR050679">
    <property type="entry name" value="Bact_HTH_transcr_reg"/>
</dbReference>
<evidence type="ECO:0000256" key="2">
    <source>
        <dbReference type="ARBA" id="ARBA00023125"/>
    </source>
</evidence>
<accession>A0A1S1NTN4</accession>
<dbReference type="PANTHER" id="PTHR44846">
    <property type="entry name" value="MANNOSYL-D-GLYCERATE TRANSPORT/METABOLISM SYSTEM REPRESSOR MNGR-RELATED"/>
    <property type="match status" value="1"/>
</dbReference>
<dbReference type="InterPro" id="IPR011663">
    <property type="entry name" value="UTRA"/>
</dbReference>
<dbReference type="InterPro" id="IPR036388">
    <property type="entry name" value="WH-like_DNA-bd_sf"/>
</dbReference>
<evidence type="ECO:0000313" key="4">
    <source>
        <dbReference type="EMBL" id="QEL12417.1"/>
    </source>
</evidence>
<dbReference type="GO" id="GO:0045892">
    <property type="term" value="P:negative regulation of DNA-templated transcription"/>
    <property type="evidence" value="ECO:0007669"/>
    <property type="project" value="TreeGrafter"/>
</dbReference>
<evidence type="ECO:0000313" key="5">
    <source>
        <dbReference type="Proteomes" id="UP000322553"/>
    </source>
</evidence>
<dbReference type="PRINTS" id="PR00035">
    <property type="entry name" value="HTHGNTR"/>
</dbReference>
<dbReference type="SMART" id="SM00345">
    <property type="entry name" value="HTH_GNTR"/>
    <property type="match status" value="1"/>
</dbReference>
<protein>
    <submittedName>
        <fullName evidence="4">GntR family transcriptional regulator</fullName>
    </submittedName>
</protein>
<gene>
    <name evidence="4" type="ORF">FY550_15560</name>
</gene>
<sequence>MNKHVRFGKKQRVVDELGRRIRSGEWSSGRQLPGEHQLATEFNVSRGTLRQALLELQRQQYIATQSGVGSFVTFDGIALDQQQGWARALARSGVRIVTELLSIECVHDDALADRVHCNRFVEIVRRRRLAEGEIVSLERSLIPARGQLSNLPEHGLLNDSITDTLAAHELIAARGEQWLSIAALDEQQAQQLNRATGTLFMQSTRLTLDADDRFVEHVTSLLDPAHFHFHLAFDS</sequence>
<dbReference type="Gene3D" id="1.10.10.10">
    <property type="entry name" value="Winged helix-like DNA-binding domain superfamily/Winged helix DNA-binding domain"/>
    <property type="match status" value="1"/>
</dbReference>
<dbReference type="PANTHER" id="PTHR44846:SF1">
    <property type="entry name" value="MANNOSYL-D-GLYCERATE TRANSPORT_METABOLISM SYSTEM REPRESSOR MNGR-RELATED"/>
    <property type="match status" value="1"/>
</dbReference>
<dbReference type="GO" id="GO:0003700">
    <property type="term" value="F:DNA-binding transcription factor activity"/>
    <property type="evidence" value="ECO:0007669"/>
    <property type="project" value="InterPro"/>
</dbReference>
<dbReference type="SMART" id="SM00866">
    <property type="entry name" value="UTRA"/>
    <property type="match status" value="1"/>
</dbReference>
<dbReference type="SUPFAM" id="SSF64288">
    <property type="entry name" value="Chorismate lyase-like"/>
    <property type="match status" value="1"/>
</dbReference>
<dbReference type="Pfam" id="PF00392">
    <property type="entry name" value="GntR"/>
    <property type="match status" value="1"/>
</dbReference>
<name>A0A1S1NTN4_9GAMM</name>
<dbReference type="GO" id="GO:0003677">
    <property type="term" value="F:DNA binding"/>
    <property type="evidence" value="ECO:0007669"/>
    <property type="project" value="UniProtKB-KW"/>
</dbReference>
<dbReference type="CDD" id="cd07377">
    <property type="entry name" value="WHTH_GntR"/>
    <property type="match status" value="1"/>
</dbReference>
<dbReference type="OrthoDB" id="1040417at2"/>
<dbReference type="KEGG" id="kuy:FY550_15560"/>
<evidence type="ECO:0000256" key="1">
    <source>
        <dbReference type="ARBA" id="ARBA00023015"/>
    </source>
</evidence>
<reference evidence="4 5" key="1">
    <citation type="submission" date="2019-08" db="EMBL/GenBank/DDBJ databases">
        <title>Complete genome sequence of Kushneria sp. YCWA18, a halophilic phosphate-solubilizing bacterium isolated from Daqiao saltern in China.</title>
        <authorList>
            <person name="Du G.-X."/>
            <person name="Qu L.-Y."/>
        </authorList>
    </citation>
    <scope>NUCLEOTIDE SEQUENCE [LARGE SCALE GENOMIC DNA]</scope>
    <source>
        <strain evidence="4 5">YCWA18</strain>
    </source>
</reference>
<dbReference type="InterPro" id="IPR028978">
    <property type="entry name" value="Chorismate_lyase_/UTRA_dom_sf"/>
</dbReference>
<proteinExistence type="predicted"/>
<dbReference type="Gene3D" id="3.40.1410.10">
    <property type="entry name" value="Chorismate lyase-like"/>
    <property type="match status" value="1"/>
</dbReference>
<organism evidence="4 5">
    <name type="scientific">Kushneria phosphatilytica</name>
    <dbReference type="NCBI Taxonomy" id="657387"/>
    <lineage>
        <taxon>Bacteria</taxon>
        <taxon>Pseudomonadati</taxon>
        <taxon>Pseudomonadota</taxon>
        <taxon>Gammaproteobacteria</taxon>
        <taxon>Oceanospirillales</taxon>
        <taxon>Halomonadaceae</taxon>
        <taxon>Kushneria</taxon>
    </lineage>
</organism>
<dbReference type="EMBL" id="CP043420">
    <property type="protein sequence ID" value="QEL12417.1"/>
    <property type="molecule type" value="Genomic_DNA"/>
</dbReference>